<dbReference type="InterPro" id="IPR019023">
    <property type="entry name" value="Lamin-B_rcpt_of_tudor"/>
</dbReference>
<reference evidence="3" key="2">
    <citation type="submission" date="2025-08" db="UniProtKB">
        <authorList>
            <consortium name="Ensembl"/>
        </authorList>
    </citation>
    <scope>IDENTIFICATION</scope>
</reference>
<evidence type="ECO:0000313" key="4">
    <source>
        <dbReference type="Proteomes" id="UP000007303"/>
    </source>
</evidence>
<dbReference type="GeneTree" id="ENSGT00940000165801"/>
<reference evidence="4" key="1">
    <citation type="journal article" date="2004" name="Nature">
        <title>Genome duplication in the teleost fish Tetraodon nigroviridis reveals the early vertebrate proto-karyotype.</title>
        <authorList>
            <person name="Jaillon O."/>
            <person name="Aury J.-M."/>
            <person name="Brunet F."/>
            <person name="Petit J.-L."/>
            <person name="Stange-Thomann N."/>
            <person name="Mauceli E."/>
            <person name="Bouneau L."/>
            <person name="Fischer C."/>
            <person name="Ozouf-Costaz C."/>
            <person name="Bernot A."/>
            <person name="Nicaud S."/>
            <person name="Jaffe D."/>
            <person name="Fisher S."/>
            <person name="Lutfalla G."/>
            <person name="Dossat C."/>
            <person name="Segurens B."/>
            <person name="Dasilva C."/>
            <person name="Salanoubat M."/>
            <person name="Levy M."/>
            <person name="Boudet N."/>
            <person name="Castellano S."/>
            <person name="Anthouard V."/>
            <person name="Jubin C."/>
            <person name="Castelli V."/>
            <person name="Katinka M."/>
            <person name="Vacherie B."/>
            <person name="Biemont C."/>
            <person name="Skalli Z."/>
            <person name="Cattolico L."/>
            <person name="Poulain J."/>
            <person name="De Berardinis V."/>
            <person name="Cruaud C."/>
            <person name="Duprat S."/>
            <person name="Brottier P."/>
            <person name="Coutanceau J.-P."/>
            <person name="Gouzy J."/>
            <person name="Parra G."/>
            <person name="Lardier G."/>
            <person name="Chapple C."/>
            <person name="McKernan K.J."/>
            <person name="McEwan P."/>
            <person name="Bosak S."/>
            <person name="Kellis M."/>
            <person name="Volff J.-N."/>
            <person name="Guigo R."/>
            <person name="Zody M.C."/>
            <person name="Mesirov J."/>
            <person name="Lindblad-Toh K."/>
            <person name="Birren B."/>
            <person name="Nusbaum C."/>
            <person name="Kahn D."/>
            <person name="Robinson-Rechavi M."/>
            <person name="Laudet V."/>
            <person name="Schachter V."/>
            <person name="Quetier F."/>
            <person name="Saurin W."/>
            <person name="Scarpelli C."/>
            <person name="Wincker P."/>
            <person name="Lander E.S."/>
            <person name="Weissenbach J."/>
            <person name="Roest Crollius H."/>
        </authorList>
    </citation>
    <scope>NUCLEOTIDE SEQUENCE [LARGE SCALE GENOMIC DNA]</scope>
</reference>
<reference evidence="3" key="3">
    <citation type="submission" date="2025-09" db="UniProtKB">
        <authorList>
            <consortium name="Ensembl"/>
        </authorList>
    </citation>
    <scope>IDENTIFICATION</scope>
</reference>
<dbReference type="FunFam" id="2.30.30.140:FF:000058">
    <property type="entry name" value="Lamin B receptor"/>
    <property type="match status" value="1"/>
</dbReference>
<evidence type="ECO:0000259" key="2">
    <source>
        <dbReference type="SMART" id="SM00333"/>
    </source>
</evidence>
<dbReference type="SUPFAM" id="SSF63748">
    <property type="entry name" value="Tudor/PWWP/MBT"/>
    <property type="match status" value="1"/>
</dbReference>
<name>H3BXY4_TETNG</name>
<keyword evidence="4" id="KW-1185">Reference proteome</keyword>
<dbReference type="Ensembl" id="ENSTNIT00000003197.1">
    <property type="protein sequence ID" value="ENSTNIP00000000849.1"/>
    <property type="gene ID" value="ENSTNIG00000000506.1"/>
</dbReference>
<dbReference type="Gene3D" id="2.30.30.140">
    <property type="match status" value="1"/>
</dbReference>
<feature type="compositionally biased region" description="Basic and acidic residues" evidence="1">
    <location>
        <begin position="119"/>
        <end position="129"/>
    </location>
</feature>
<dbReference type="STRING" id="99883.ENSTNIP00000000849"/>
<dbReference type="SMART" id="SM00333">
    <property type="entry name" value="TUDOR"/>
    <property type="match status" value="1"/>
</dbReference>
<sequence length="129" mass="14708">MPSVKYQKGELVMGRWPGSNLYYQVKVLSFDVKEQLYTVIYKDGTELELKEQDIKSIAGFQSPSRSRSRSPGRRRYVSRSPARTARRSSSRSPSRRDAKLKDTLEVRLTPLATENNKGLNKEENNTPAA</sequence>
<dbReference type="AlphaFoldDB" id="H3BXY4"/>
<protein>
    <recommendedName>
        <fullName evidence="2">Tudor domain-containing protein</fullName>
    </recommendedName>
</protein>
<dbReference type="Proteomes" id="UP000007303">
    <property type="component" value="Unassembled WGS sequence"/>
</dbReference>
<feature type="domain" description="Tudor" evidence="2">
    <location>
        <begin position="4"/>
        <end position="62"/>
    </location>
</feature>
<evidence type="ECO:0000256" key="1">
    <source>
        <dbReference type="SAM" id="MobiDB-lite"/>
    </source>
</evidence>
<proteinExistence type="predicted"/>
<dbReference type="HOGENOM" id="CLU_1921903_0_0_1"/>
<evidence type="ECO:0000313" key="3">
    <source>
        <dbReference type="Ensembl" id="ENSTNIP00000000849.1"/>
    </source>
</evidence>
<feature type="compositionally biased region" description="Basic and acidic residues" evidence="1">
    <location>
        <begin position="94"/>
        <end position="105"/>
    </location>
</feature>
<accession>H3BXY4</accession>
<organism evidence="3 4">
    <name type="scientific">Tetraodon nigroviridis</name>
    <name type="common">Spotted green pufferfish</name>
    <name type="synonym">Chelonodon nigroviridis</name>
    <dbReference type="NCBI Taxonomy" id="99883"/>
    <lineage>
        <taxon>Eukaryota</taxon>
        <taxon>Metazoa</taxon>
        <taxon>Chordata</taxon>
        <taxon>Craniata</taxon>
        <taxon>Vertebrata</taxon>
        <taxon>Euteleostomi</taxon>
        <taxon>Actinopterygii</taxon>
        <taxon>Neopterygii</taxon>
        <taxon>Teleostei</taxon>
        <taxon>Neoteleostei</taxon>
        <taxon>Acanthomorphata</taxon>
        <taxon>Eupercaria</taxon>
        <taxon>Tetraodontiformes</taxon>
        <taxon>Tetradontoidea</taxon>
        <taxon>Tetraodontidae</taxon>
        <taxon>Tetraodon</taxon>
    </lineage>
</organism>
<feature type="region of interest" description="Disordered" evidence="1">
    <location>
        <begin position="54"/>
        <end position="129"/>
    </location>
</feature>
<dbReference type="InParanoid" id="H3BXY4"/>
<dbReference type="Pfam" id="PF09465">
    <property type="entry name" value="LBR_tudor"/>
    <property type="match status" value="1"/>
</dbReference>
<dbReference type="OMA" id="XSPLEMS"/>
<feature type="compositionally biased region" description="Basic residues" evidence="1">
    <location>
        <begin position="66"/>
        <end position="77"/>
    </location>
</feature>
<dbReference type="CDD" id="cd20381">
    <property type="entry name" value="Tudor_LBR"/>
    <property type="match status" value="1"/>
</dbReference>
<dbReference type="InterPro" id="IPR002999">
    <property type="entry name" value="Tudor"/>
</dbReference>